<sequence>MKQKESASRWGVLAEEMGMGKIVQAIAFVLAKRALSRELDVFNLKSLVGNQGYMLPKALSTYNASSINTNLQ</sequence>
<dbReference type="Proteomes" id="UP001056120">
    <property type="component" value="Linkage Group LG04"/>
</dbReference>
<reference evidence="1 2" key="2">
    <citation type="journal article" date="2022" name="Mol. Ecol. Resour.">
        <title>The genomes of chicory, endive, great burdock and yacon provide insights into Asteraceae paleo-polyploidization history and plant inulin production.</title>
        <authorList>
            <person name="Fan W."/>
            <person name="Wang S."/>
            <person name="Wang H."/>
            <person name="Wang A."/>
            <person name="Jiang F."/>
            <person name="Liu H."/>
            <person name="Zhao H."/>
            <person name="Xu D."/>
            <person name="Zhang Y."/>
        </authorList>
    </citation>
    <scope>NUCLEOTIDE SEQUENCE [LARGE SCALE GENOMIC DNA]</scope>
    <source>
        <strain evidence="2">cv. Yunnan</strain>
        <tissue evidence="1">Leaves</tissue>
    </source>
</reference>
<proteinExistence type="predicted"/>
<reference evidence="2" key="1">
    <citation type="journal article" date="2022" name="Mol. Ecol. Resour.">
        <title>The genomes of chicory, endive, great burdock and yacon provide insights into Asteraceae palaeo-polyploidization history and plant inulin production.</title>
        <authorList>
            <person name="Fan W."/>
            <person name="Wang S."/>
            <person name="Wang H."/>
            <person name="Wang A."/>
            <person name="Jiang F."/>
            <person name="Liu H."/>
            <person name="Zhao H."/>
            <person name="Xu D."/>
            <person name="Zhang Y."/>
        </authorList>
    </citation>
    <scope>NUCLEOTIDE SEQUENCE [LARGE SCALE GENOMIC DNA]</scope>
    <source>
        <strain evidence="2">cv. Yunnan</strain>
    </source>
</reference>
<protein>
    <submittedName>
        <fullName evidence="1">Uncharacterized protein</fullName>
    </submittedName>
</protein>
<organism evidence="1 2">
    <name type="scientific">Smallanthus sonchifolius</name>
    <dbReference type="NCBI Taxonomy" id="185202"/>
    <lineage>
        <taxon>Eukaryota</taxon>
        <taxon>Viridiplantae</taxon>
        <taxon>Streptophyta</taxon>
        <taxon>Embryophyta</taxon>
        <taxon>Tracheophyta</taxon>
        <taxon>Spermatophyta</taxon>
        <taxon>Magnoliopsida</taxon>
        <taxon>eudicotyledons</taxon>
        <taxon>Gunneridae</taxon>
        <taxon>Pentapetalae</taxon>
        <taxon>asterids</taxon>
        <taxon>campanulids</taxon>
        <taxon>Asterales</taxon>
        <taxon>Asteraceae</taxon>
        <taxon>Asteroideae</taxon>
        <taxon>Heliantheae alliance</taxon>
        <taxon>Millerieae</taxon>
        <taxon>Smallanthus</taxon>
    </lineage>
</organism>
<evidence type="ECO:0000313" key="2">
    <source>
        <dbReference type="Proteomes" id="UP001056120"/>
    </source>
</evidence>
<accession>A0ACB9JJ86</accession>
<keyword evidence="2" id="KW-1185">Reference proteome</keyword>
<gene>
    <name evidence="1" type="ORF">L1987_13571</name>
</gene>
<comment type="caution">
    <text evidence="1">The sequence shown here is derived from an EMBL/GenBank/DDBJ whole genome shotgun (WGS) entry which is preliminary data.</text>
</comment>
<evidence type="ECO:0000313" key="1">
    <source>
        <dbReference type="EMBL" id="KAI3819723.1"/>
    </source>
</evidence>
<dbReference type="EMBL" id="CM042021">
    <property type="protein sequence ID" value="KAI3819723.1"/>
    <property type="molecule type" value="Genomic_DNA"/>
</dbReference>
<name>A0ACB9JJ86_9ASTR</name>